<feature type="region of interest" description="Disordered" evidence="1">
    <location>
        <begin position="66"/>
        <end position="134"/>
    </location>
</feature>
<gene>
    <name evidence="3" type="ORF">SAMN06295970_104101</name>
</gene>
<comment type="caution">
    <text evidence="3">The sequence shown here is derived from an EMBL/GenBank/DDBJ whole genome shotgun (WGS) entry which is preliminary data.</text>
</comment>
<proteinExistence type="predicted"/>
<feature type="compositionally biased region" description="Basic and acidic residues" evidence="1">
    <location>
        <begin position="99"/>
        <end position="108"/>
    </location>
</feature>
<dbReference type="Proteomes" id="UP001158049">
    <property type="component" value="Unassembled WGS sequence"/>
</dbReference>
<reference evidence="3 4" key="1">
    <citation type="submission" date="2017-05" db="EMBL/GenBank/DDBJ databases">
        <authorList>
            <person name="Varghese N."/>
            <person name="Submissions S."/>
        </authorList>
    </citation>
    <scope>NUCLEOTIDE SEQUENCE [LARGE SCALE GENOMIC DNA]</scope>
    <source>
        <strain evidence="3 4">DSM 26001</strain>
    </source>
</reference>
<accession>A0ABY1Q456</accession>
<sequence length="134" mass="13956">MTFPISRFSHSCRVALVAGGMLLATGSAMAAEGDRQAGASTTIAQERQNCMDGKTNQDRETCLREAGAAKQESQRGNLRDTGDYSSNASKRCATLPADQKADCERRSMGEGSVSGSVGSGGVVRELVTPVPAAK</sequence>
<organism evidence="3 4">
    <name type="scientific">Noviherbaspirillum suwonense</name>
    <dbReference type="NCBI Taxonomy" id="1224511"/>
    <lineage>
        <taxon>Bacteria</taxon>
        <taxon>Pseudomonadati</taxon>
        <taxon>Pseudomonadota</taxon>
        <taxon>Betaproteobacteria</taxon>
        <taxon>Burkholderiales</taxon>
        <taxon>Oxalobacteraceae</taxon>
        <taxon>Noviherbaspirillum</taxon>
    </lineage>
</organism>
<keyword evidence="4" id="KW-1185">Reference proteome</keyword>
<protein>
    <submittedName>
        <fullName evidence="3">Uncharacterized protein</fullName>
    </submittedName>
</protein>
<evidence type="ECO:0000313" key="3">
    <source>
        <dbReference type="EMBL" id="SMP54920.1"/>
    </source>
</evidence>
<evidence type="ECO:0000313" key="4">
    <source>
        <dbReference type="Proteomes" id="UP001158049"/>
    </source>
</evidence>
<name>A0ABY1Q456_9BURK</name>
<dbReference type="EMBL" id="FXUL01000004">
    <property type="protein sequence ID" value="SMP54920.1"/>
    <property type="molecule type" value="Genomic_DNA"/>
</dbReference>
<dbReference type="RefSeq" id="WP_283441669.1">
    <property type="nucleotide sequence ID" value="NZ_FXUL01000004.1"/>
</dbReference>
<keyword evidence="2" id="KW-0732">Signal</keyword>
<evidence type="ECO:0000256" key="1">
    <source>
        <dbReference type="SAM" id="MobiDB-lite"/>
    </source>
</evidence>
<feature type="signal peptide" evidence="2">
    <location>
        <begin position="1"/>
        <end position="30"/>
    </location>
</feature>
<evidence type="ECO:0000256" key="2">
    <source>
        <dbReference type="SAM" id="SignalP"/>
    </source>
</evidence>
<feature type="chain" id="PRO_5045542183" evidence="2">
    <location>
        <begin position="31"/>
        <end position="134"/>
    </location>
</feature>